<gene>
    <name evidence="1" type="ORF">E4T65_07280</name>
</gene>
<evidence type="ECO:0000313" key="1">
    <source>
        <dbReference type="EMBL" id="TFW44288.1"/>
    </source>
</evidence>
<reference evidence="1 2" key="1">
    <citation type="submission" date="2019-03" db="EMBL/GenBank/DDBJ databases">
        <title>Biocontrol and xenobiotic degradation properties of endophytic Pseudomonas fluorescens strain BRZ63.</title>
        <authorList>
            <person name="Chlebek D.A."/>
            <person name="Pinski A."/>
            <person name="Zur J.P."/>
            <person name="Michalska J."/>
            <person name="Hupert-Kocurek K.T."/>
        </authorList>
    </citation>
    <scope>NUCLEOTIDE SEQUENCE [LARGE SCALE GENOMIC DNA]</scope>
    <source>
        <strain evidence="1 2">BRZ63</strain>
    </source>
</reference>
<dbReference type="RefSeq" id="WP_103451591.1">
    <property type="nucleotide sequence ID" value="NZ_SPVI01000003.1"/>
</dbReference>
<evidence type="ECO:0000313" key="2">
    <source>
        <dbReference type="Proteomes" id="UP000297322"/>
    </source>
</evidence>
<comment type="caution">
    <text evidence="1">The sequence shown here is derived from an EMBL/GenBank/DDBJ whole genome shotgun (WGS) entry which is preliminary data.</text>
</comment>
<proteinExistence type="predicted"/>
<protein>
    <submittedName>
        <fullName evidence="1">Uncharacterized protein</fullName>
    </submittedName>
</protein>
<name>A0A4Y9TJW0_PSEFL</name>
<dbReference type="AlphaFoldDB" id="A0A4Y9TJW0"/>
<dbReference type="EMBL" id="SPVI01000003">
    <property type="protein sequence ID" value="TFW44288.1"/>
    <property type="molecule type" value="Genomic_DNA"/>
</dbReference>
<accession>A0A4Y9TJW0</accession>
<organism evidence="1 2">
    <name type="scientific">Pseudomonas fluorescens</name>
    <dbReference type="NCBI Taxonomy" id="294"/>
    <lineage>
        <taxon>Bacteria</taxon>
        <taxon>Pseudomonadati</taxon>
        <taxon>Pseudomonadota</taxon>
        <taxon>Gammaproteobacteria</taxon>
        <taxon>Pseudomonadales</taxon>
        <taxon>Pseudomonadaceae</taxon>
        <taxon>Pseudomonas</taxon>
    </lineage>
</organism>
<dbReference type="Proteomes" id="UP000297322">
    <property type="component" value="Unassembled WGS sequence"/>
</dbReference>
<sequence>MSVEANPGVTYLIEQANKTSVDAKLQPIYAALAEAGGVAAQQYLISVANKTSVQAKLEPLYALIGRASRT</sequence>